<evidence type="ECO:0000313" key="2">
    <source>
        <dbReference type="EMBL" id="KAF5872943.1"/>
    </source>
</evidence>
<reference evidence="2 3" key="1">
    <citation type="journal article" date="2020" name="Phytopathology">
        <title>A high-quality genome resource of Botrytis fragariae, a new and rapidly spreading fungal pathogen causing strawberry gray mold in the U.S.A.</title>
        <authorList>
            <person name="Wu Y."/>
            <person name="Saski C.A."/>
            <person name="Schnabel G."/>
            <person name="Xiao S."/>
            <person name="Hu M."/>
        </authorList>
    </citation>
    <scope>NUCLEOTIDE SEQUENCE [LARGE SCALE GENOMIC DNA]</scope>
    <source>
        <strain evidence="2 3">BVB16</strain>
    </source>
</reference>
<organism evidence="2 3">
    <name type="scientific">Botrytis fragariae</name>
    <dbReference type="NCBI Taxonomy" id="1964551"/>
    <lineage>
        <taxon>Eukaryota</taxon>
        <taxon>Fungi</taxon>
        <taxon>Dikarya</taxon>
        <taxon>Ascomycota</taxon>
        <taxon>Pezizomycotina</taxon>
        <taxon>Leotiomycetes</taxon>
        <taxon>Helotiales</taxon>
        <taxon>Sclerotiniaceae</taxon>
        <taxon>Botrytis</taxon>
    </lineage>
</organism>
<keyword evidence="1" id="KW-0472">Membrane</keyword>
<dbReference type="RefSeq" id="XP_037191889.1">
    <property type="nucleotide sequence ID" value="XM_037338583.1"/>
</dbReference>
<evidence type="ECO:0000256" key="1">
    <source>
        <dbReference type="SAM" id="Phobius"/>
    </source>
</evidence>
<comment type="caution">
    <text evidence="2">The sequence shown here is derived from an EMBL/GenBank/DDBJ whole genome shotgun (WGS) entry which is preliminary data.</text>
</comment>
<protein>
    <submittedName>
        <fullName evidence="2">Uncharacterized protein</fullName>
    </submittedName>
</protein>
<evidence type="ECO:0000313" key="3">
    <source>
        <dbReference type="Proteomes" id="UP000531561"/>
    </source>
</evidence>
<name>A0A8H6EI02_9HELO</name>
<dbReference type="Proteomes" id="UP000531561">
    <property type="component" value="Unassembled WGS sequence"/>
</dbReference>
<proteinExistence type="predicted"/>
<dbReference type="GeneID" id="59262275"/>
<keyword evidence="3" id="KW-1185">Reference proteome</keyword>
<feature type="transmembrane region" description="Helical" evidence="1">
    <location>
        <begin position="30"/>
        <end position="51"/>
    </location>
</feature>
<gene>
    <name evidence="2" type="ORF">Bfra_008220</name>
</gene>
<dbReference type="AlphaFoldDB" id="A0A8H6EI02"/>
<sequence>MLPRLFTSGGNFMSKFSIGDQEQTLRNYRYLELGLGFGLMCFGTVFISNYGSKVPYSDRGFSISM</sequence>
<dbReference type="EMBL" id="JABFCT010000009">
    <property type="protein sequence ID" value="KAF5872943.1"/>
    <property type="molecule type" value="Genomic_DNA"/>
</dbReference>
<accession>A0A8H6EI02</accession>
<keyword evidence="1" id="KW-1133">Transmembrane helix</keyword>
<keyword evidence="1" id="KW-0812">Transmembrane</keyword>